<evidence type="ECO:0000313" key="4">
    <source>
        <dbReference type="RefSeq" id="XP_022111752.1"/>
    </source>
</evidence>
<dbReference type="AlphaFoldDB" id="A0A8B8A307"/>
<dbReference type="PANTHER" id="PTHR46599">
    <property type="entry name" value="PIGGYBAC TRANSPOSABLE ELEMENT-DERIVED PROTEIN 4"/>
    <property type="match status" value="1"/>
</dbReference>
<proteinExistence type="predicted"/>
<dbReference type="RefSeq" id="XP_022111752.1">
    <property type="nucleotide sequence ID" value="XM_022256060.1"/>
</dbReference>
<evidence type="ECO:0000313" key="3">
    <source>
        <dbReference type="Proteomes" id="UP000694845"/>
    </source>
</evidence>
<sequence length="477" mass="55862">MILDAATGEFRPRRPDDGDITAESDSEVDEDAAEDDDFYDRQYVGEASSDDDDDVAAVLAEDDTPPVWRMSETTDANIFEETDFDHERGPTFTLPSHARELDYFFKFIPATLIRLAKDETNKYAKFHQRHIARKIDKYWRNADYREVQAFIGVLVCMGIDRKSSVEDYWSSDPFLRNQGISTVITRSRFQQLMRYFHLADPENDPRRDPDEARRRRRCQEDPLYKINPWMEPIVDRCVNNYKMGREISIDEGMVRFKGRSKFKQRLPHKPDRDGFKIWQLCDSTTAYIANFAPYLGVKYRDRTDGRRQERGVVKRITMELVQPFCGYNHSLFCDSLFSTVVTARELMETGIYMVGSFNRRNRRTMPPQLIPPGKRKRLPLSVGDMKATTRTDSRLNITAYQDSNAQVLILNTVYPPLECVPVGEGDERRQVPLSLYNYRRYMGGVDRANQKRKYFHTGRKNHRWWTYLACYLIDVAL</sequence>
<dbReference type="KEGG" id="aplc:110991003"/>
<protein>
    <submittedName>
        <fullName evidence="4">PiggyBac transposable element-derived protein 4-like</fullName>
    </submittedName>
</protein>
<feature type="non-terminal residue" evidence="4">
    <location>
        <position position="477"/>
    </location>
</feature>
<name>A0A8B8A307_ACAPL</name>
<dbReference type="Pfam" id="PF13843">
    <property type="entry name" value="DDE_Tnp_1_7"/>
    <property type="match status" value="1"/>
</dbReference>
<dbReference type="PANTHER" id="PTHR46599:SF3">
    <property type="entry name" value="PIGGYBAC TRANSPOSABLE ELEMENT-DERIVED PROTEIN 4"/>
    <property type="match status" value="1"/>
</dbReference>
<accession>A0A8B8A307</accession>
<dbReference type="Proteomes" id="UP000694845">
    <property type="component" value="Unplaced"/>
</dbReference>
<keyword evidence="3" id="KW-1185">Reference proteome</keyword>
<feature type="region of interest" description="Disordered" evidence="1">
    <location>
        <begin position="1"/>
        <end position="38"/>
    </location>
</feature>
<feature type="compositionally biased region" description="Acidic residues" evidence="1">
    <location>
        <begin position="18"/>
        <end position="38"/>
    </location>
</feature>
<dbReference type="OrthoDB" id="5987896at2759"/>
<gene>
    <name evidence="4" type="primary">LOC110991003</name>
</gene>
<dbReference type="GeneID" id="110991003"/>
<evidence type="ECO:0000256" key="1">
    <source>
        <dbReference type="SAM" id="MobiDB-lite"/>
    </source>
</evidence>
<dbReference type="OMA" id="WFEIPYR"/>
<organism evidence="3 4">
    <name type="scientific">Acanthaster planci</name>
    <name type="common">Crown-of-thorns starfish</name>
    <dbReference type="NCBI Taxonomy" id="133434"/>
    <lineage>
        <taxon>Eukaryota</taxon>
        <taxon>Metazoa</taxon>
        <taxon>Echinodermata</taxon>
        <taxon>Eleutherozoa</taxon>
        <taxon>Asterozoa</taxon>
        <taxon>Asteroidea</taxon>
        <taxon>Valvatacea</taxon>
        <taxon>Valvatida</taxon>
        <taxon>Acanthasteridae</taxon>
        <taxon>Acanthaster</taxon>
    </lineage>
</organism>
<feature type="domain" description="PiggyBac transposable element-derived protein" evidence="2">
    <location>
        <begin position="101"/>
        <end position="476"/>
    </location>
</feature>
<reference evidence="4" key="1">
    <citation type="submission" date="2025-08" db="UniProtKB">
        <authorList>
            <consortium name="RefSeq"/>
        </authorList>
    </citation>
    <scope>IDENTIFICATION</scope>
</reference>
<evidence type="ECO:0000259" key="2">
    <source>
        <dbReference type="Pfam" id="PF13843"/>
    </source>
</evidence>
<dbReference type="InterPro" id="IPR029526">
    <property type="entry name" value="PGBD"/>
</dbReference>